<evidence type="ECO:0000313" key="3">
    <source>
        <dbReference type="Proteomes" id="UP000246464"/>
    </source>
</evidence>
<evidence type="ECO:0000313" key="4">
    <source>
        <dbReference type="Proteomes" id="UP000438429"/>
    </source>
</evidence>
<evidence type="ECO:0000313" key="2">
    <source>
        <dbReference type="EMBL" id="KAF0026317.1"/>
    </source>
</evidence>
<sequence length="143" mass="15919">MQRSGLAALVDLAEGSGMIQLESALERRVTQGCLSLYNVDESLRKTVKSELLELFKLDPQVRGDLLIDRKHALINCRAMLSEEVADIVIPLHVITGSDHTSGFYGHGKKKVLEKVKINSEARELLGRVGESLELKHEVLMTLR</sequence>
<dbReference type="AlphaFoldDB" id="A0A2U9C8G5"/>
<dbReference type="EMBL" id="CP026256">
    <property type="protein sequence ID" value="AWP12901.1"/>
    <property type="molecule type" value="Genomic_DNA"/>
</dbReference>
<organism evidence="1 3">
    <name type="scientific">Scophthalmus maximus</name>
    <name type="common">Turbot</name>
    <name type="synonym">Psetta maxima</name>
    <dbReference type="NCBI Taxonomy" id="52904"/>
    <lineage>
        <taxon>Eukaryota</taxon>
        <taxon>Metazoa</taxon>
        <taxon>Chordata</taxon>
        <taxon>Craniata</taxon>
        <taxon>Vertebrata</taxon>
        <taxon>Euteleostomi</taxon>
        <taxon>Actinopterygii</taxon>
        <taxon>Neopterygii</taxon>
        <taxon>Teleostei</taxon>
        <taxon>Neoteleostei</taxon>
        <taxon>Acanthomorphata</taxon>
        <taxon>Carangaria</taxon>
        <taxon>Pleuronectiformes</taxon>
        <taxon>Pleuronectoidei</taxon>
        <taxon>Scophthalmidae</taxon>
        <taxon>Scophthalmus</taxon>
    </lineage>
</organism>
<accession>A0A2U9C8G5</accession>
<keyword evidence="3" id="KW-1185">Reference proteome</keyword>
<protein>
    <submittedName>
        <fullName evidence="1">Uncharacterized protein</fullName>
    </submittedName>
</protein>
<dbReference type="Proteomes" id="UP000438429">
    <property type="component" value="Unassembled WGS sequence"/>
</dbReference>
<reference evidence="2 4" key="2">
    <citation type="submission" date="2019-06" db="EMBL/GenBank/DDBJ databases">
        <title>Draft genomes of female and male turbot (Scophthalmus maximus).</title>
        <authorList>
            <person name="Xu H."/>
            <person name="Xu X.-W."/>
            <person name="Shao C."/>
            <person name="Chen S."/>
        </authorList>
    </citation>
    <scope>NUCLEOTIDE SEQUENCE [LARGE SCALE GENOMIC DNA]</scope>
    <source>
        <strain evidence="2">Ysfricsl-2016a</strain>
        <tissue evidence="2">Blood</tissue>
    </source>
</reference>
<dbReference type="EMBL" id="VEVO01000019">
    <property type="protein sequence ID" value="KAF0026317.1"/>
    <property type="molecule type" value="Genomic_DNA"/>
</dbReference>
<dbReference type="Proteomes" id="UP000246464">
    <property type="component" value="Chromosome 14"/>
</dbReference>
<proteinExistence type="predicted"/>
<evidence type="ECO:0000313" key="1">
    <source>
        <dbReference type="EMBL" id="AWP12901.1"/>
    </source>
</evidence>
<reference evidence="1 3" key="1">
    <citation type="submission" date="2017-12" db="EMBL/GenBank/DDBJ databases">
        <title>Integrating genomic resources of turbot (Scophthalmus maximus) in depth evaluation of genetic and physical mapping variation across individuals.</title>
        <authorList>
            <person name="Martinez P."/>
        </authorList>
    </citation>
    <scope>NUCLEOTIDE SEQUENCE [LARGE SCALE GENOMIC DNA]</scope>
</reference>
<name>A0A2U9C8G5_SCOMX</name>
<gene>
    <name evidence="2" type="ORF">F2P81_021054</name>
    <name evidence="1" type="ORF">SMAX5B_018512</name>
</gene>